<gene>
    <name evidence="2" type="ORF">G3569_07300</name>
</gene>
<organism evidence="2 3">
    <name type="scientific">Fodinibius halophilus</name>
    <dbReference type="NCBI Taxonomy" id="1736908"/>
    <lineage>
        <taxon>Bacteria</taxon>
        <taxon>Pseudomonadati</taxon>
        <taxon>Balneolota</taxon>
        <taxon>Balneolia</taxon>
        <taxon>Balneolales</taxon>
        <taxon>Balneolaceae</taxon>
        <taxon>Fodinibius</taxon>
    </lineage>
</organism>
<dbReference type="AlphaFoldDB" id="A0A6M1T4I7"/>
<comment type="caution">
    <text evidence="2">The sequence shown here is derived from an EMBL/GenBank/DDBJ whole genome shotgun (WGS) entry which is preliminary data.</text>
</comment>
<evidence type="ECO:0000259" key="1">
    <source>
        <dbReference type="Pfam" id="PF13349"/>
    </source>
</evidence>
<name>A0A6M1T4I7_9BACT</name>
<dbReference type="Pfam" id="PF13349">
    <property type="entry name" value="DUF4097"/>
    <property type="match status" value="1"/>
</dbReference>
<sequence>MNHLKKLTAMNTLKYISILLFATLLLPLQIQAQEQIAVPLSNPGEPGLLDIGVVRGSITVNGYDGKEVLVAYSGEDDQKQEVTQKGLRRISNNGVGFEVTEDNNEVEVSGASPMQSIDFEITVPRNFGLNLSTVNGGEILVNNVNGEMEISNVNGKVTLRNVGGSALINTVNGDIKATFSKVAPNSPMAFSNLNGDIDITFPADVKINAKMKSEWGEVFTDFEMNIQRTDKKNIKSSANDGVYKVSVNNWIYGAINGGGPEYLFKSMRGDIYIRKNK</sequence>
<keyword evidence="3" id="KW-1185">Reference proteome</keyword>
<feature type="domain" description="DUF4097" evidence="1">
    <location>
        <begin position="147"/>
        <end position="248"/>
    </location>
</feature>
<evidence type="ECO:0000313" key="3">
    <source>
        <dbReference type="Proteomes" id="UP000479132"/>
    </source>
</evidence>
<dbReference type="EMBL" id="JAALLS010000007">
    <property type="protein sequence ID" value="NGP88155.1"/>
    <property type="molecule type" value="Genomic_DNA"/>
</dbReference>
<reference evidence="2 3" key="1">
    <citation type="submission" date="2020-02" db="EMBL/GenBank/DDBJ databases">
        <title>Aliifodinibius halophilus 2W32, complete genome.</title>
        <authorList>
            <person name="Li Y."/>
            <person name="Wu S."/>
        </authorList>
    </citation>
    <scope>NUCLEOTIDE SEQUENCE [LARGE SCALE GENOMIC DNA]</scope>
    <source>
        <strain evidence="2 3">2W32</strain>
    </source>
</reference>
<protein>
    <submittedName>
        <fullName evidence="2">DUF4097 domain-containing protein</fullName>
    </submittedName>
</protein>
<proteinExistence type="predicted"/>
<dbReference type="InterPro" id="IPR025164">
    <property type="entry name" value="Toastrack_DUF4097"/>
</dbReference>
<dbReference type="Proteomes" id="UP000479132">
    <property type="component" value="Unassembled WGS sequence"/>
</dbReference>
<accession>A0A6M1T4I7</accession>
<evidence type="ECO:0000313" key="2">
    <source>
        <dbReference type="EMBL" id="NGP88155.1"/>
    </source>
</evidence>